<name>A0ABQ1PPU0_9BACI</name>
<organism evidence="1 2">
    <name type="scientific">Thalassobacillus devorans</name>
    <dbReference type="NCBI Taxonomy" id="279813"/>
    <lineage>
        <taxon>Bacteria</taxon>
        <taxon>Bacillati</taxon>
        <taxon>Bacillota</taxon>
        <taxon>Bacilli</taxon>
        <taxon>Bacillales</taxon>
        <taxon>Bacillaceae</taxon>
        <taxon>Thalassobacillus</taxon>
    </lineage>
</organism>
<protein>
    <submittedName>
        <fullName evidence="1">Uncharacterized protein</fullName>
    </submittedName>
</protein>
<dbReference type="RefSeq" id="WP_062438830.1">
    <property type="nucleotide sequence ID" value="NZ_BMCJ01000007.1"/>
</dbReference>
<evidence type="ECO:0000313" key="1">
    <source>
        <dbReference type="EMBL" id="GGD00861.1"/>
    </source>
</evidence>
<reference evidence="2" key="1">
    <citation type="journal article" date="2019" name="Int. J. Syst. Evol. Microbiol.">
        <title>The Global Catalogue of Microorganisms (GCM) 10K type strain sequencing project: providing services to taxonomists for standard genome sequencing and annotation.</title>
        <authorList>
            <consortium name="The Broad Institute Genomics Platform"/>
            <consortium name="The Broad Institute Genome Sequencing Center for Infectious Disease"/>
            <person name="Wu L."/>
            <person name="Ma J."/>
        </authorList>
    </citation>
    <scope>NUCLEOTIDE SEQUENCE [LARGE SCALE GENOMIC DNA]</scope>
    <source>
        <strain evidence="2">CCM 7282</strain>
    </source>
</reference>
<accession>A0ABQ1PPU0</accession>
<gene>
    <name evidence="1" type="ORF">GCM10007216_34490</name>
</gene>
<comment type="caution">
    <text evidence="1">The sequence shown here is derived from an EMBL/GenBank/DDBJ whole genome shotgun (WGS) entry which is preliminary data.</text>
</comment>
<keyword evidence="2" id="KW-1185">Reference proteome</keyword>
<proteinExistence type="predicted"/>
<sequence length="111" mass="13209">MLTYEIKDSQLDRVKPMDKDMVSEEIERIIFEFELLISQKTTLSTKKGSVHWHVKKPDEKGVLEITYWPKTARLWIDIHNNRQKDWNLAIIKPIADRFTKEFGGRVEHISE</sequence>
<dbReference type="Proteomes" id="UP000619534">
    <property type="component" value="Unassembled WGS sequence"/>
</dbReference>
<dbReference type="EMBL" id="BMCJ01000007">
    <property type="protein sequence ID" value="GGD00861.1"/>
    <property type="molecule type" value="Genomic_DNA"/>
</dbReference>
<evidence type="ECO:0000313" key="2">
    <source>
        <dbReference type="Proteomes" id="UP000619534"/>
    </source>
</evidence>